<dbReference type="Pfam" id="PF12833">
    <property type="entry name" value="HTH_18"/>
    <property type="match status" value="1"/>
</dbReference>
<dbReference type="PRINTS" id="PR00032">
    <property type="entry name" value="HTHARAC"/>
</dbReference>
<evidence type="ECO:0000256" key="1">
    <source>
        <dbReference type="ARBA" id="ARBA00023015"/>
    </source>
</evidence>
<evidence type="ECO:0000259" key="4">
    <source>
        <dbReference type="PROSITE" id="PS01124"/>
    </source>
</evidence>
<name>A0ABS9N650_9ACTN</name>
<keyword evidence="6" id="KW-1185">Reference proteome</keyword>
<dbReference type="Proteomes" id="UP001201629">
    <property type="component" value="Unassembled WGS sequence"/>
</dbReference>
<evidence type="ECO:0000256" key="2">
    <source>
        <dbReference type="ARBA" id="ARBA00023125"/>
    </source>
</evidence>
<reference evidence="5 6" key="1">
    <citation type="submission" date="2022-01" db="EMBL/GenBank/DDBJ databases">
        <authorList>
            <person name="Riesco R."/>
            <person name="Trujillo M.E."/>
        </authorList>
    </citation>
    <scope>NUCLEOTIDE SEQUENCE [LARGE SCALE GENOMIC DNA]</scope>
    <source>
        <strain evidence="5 6">NIE79</strain>
    </source>
</reference>
<dbReference type="InterPro" id="IPR009057">
    <property type="entry name" value="Homeodomain-like_sf"/>
</dbReference>
<evidence type="ECO:0000313" key="5">
    <source>
        <dbReference type="EMBL" id="MCG5445426.1"/>
    </source>
</evidence>
<dbReference type="SMART" id="SM00342">
    <property type="entry name" value="HTH_ARAC"/>
    <property type="match status" value="1"/>
</dbReference>
<feature type="domain" description="HTH araC/xylS-type" evidence="4">
    <location>
        <begin position="51"/>
        <end position="149"/>
    </location>
</feature>
<gene>
    <name evidence="5" type="ORF">NIE79_003876</name>
</gene>
<dbReference type="PANTHER" id="PTHR46796">
    <property type="entry name" value="HTH-TYPE TRANSCRIPTIONAL ACTIVATOR RHAS-RELATED"/>
    <property type="match status" value="1"/>
</dbReference>
<dbReference type="PANTHER" id="PTHR46796:SF2">
    <property type="entry name" value="TRANSCRIPTIONAL REGULATORY PROTEIN"/>
    <property type="match status" value="1"/>
</dbReference>
<keyword evidence="1" id="KW-0805">Transcription regulation</keyword>
<dbReference type="InterPro" id="IPR020449">
    <property type="entry name" value="Tscrpt_reg_AraC-type_HTH"/>
</dbReference>
<evidence type="ECO:0000313" key="6">
    <source>
        <dbReference type="Proteomes" id="UP001201629"/>
    </source>
</evidence>
<comment type="caution">
    <text evidence="5">The sequence shown here is derived from an EMBL/GenBank/DDBJ whole genome shotgun (WGS) entry which is preliminary data.</text>
</comment>
<dbReference type="InterPro" id="IPR018060">
    <property type="entry name" value="HTH_AraC"/>
</dbReference>
<sequence>MRGGRPERAVRYRTGPDFCFVPPHDGETLRAKQIDSCSYALFGGLVQQMVSSVVDTIRTRYSEPLRLDDLASAAFVSKFHLLRTFHKQTNITPGRFLAAVRLQEAKRMLYVTSLNVANIATQVGYSSTGSFTRRFTDAVGLSPIRYRRMSRGQRFDFTHTGRSASWCEGARVTGVVSTPHPIASPIFVGAFDSPILQGEPRASTLLAEPGPFEICGLPCGRWYFHAVALRPGETAPSELDPEAPMLAGCVGPVLHIDRGLRKVPSDLVLTPPEPTDPPILFARLGLAPAADAHSDDQR</sequence>
<dbReference type="PROSITE" id="PS01124">
    <property type="entry name" value="HTH_ARAC_FAMILY_2"/>
    <property type="match status" value="1"/>
</dbReference>
<accession>A0ABS9N650</accession>
<proteinExistence type="predicted"/>
<dbReference type="InterPro" id="IPR050204">
    <property type="entry name" value="AraC_XylS_family_regulators"/>
</dbReference>
<dbReference type="SUPFAM" id="SSF46689">
    <property type="entry name" value="Homeodomain-like"/>
    <property type="match status" value="2"/>
</dbReference>
<dbReference type="PROSITE" id="PS00041">
    <property type="entry name" value="HTH_ARAC_FAMILY_1"/>
    <property type="match status" value="1"/>
</dbReference>
<organism evidence="5 6">
    <name type="scientific">Micromonospora trifolii</name>
    <dbReference type="NCBI Taxonomy" id="2911208"/>
    <lineage>
        <taxon>Bacteria</taxon>
        <taxon>Bacillati</taxon>
        <taxon>Actinomycetota</taxon>
        <taxon>Actinomycetes</taxon>
        <taxon>Micromonosporales</taxon>
        <taxon>Micromonosporaceae</taxon>
        <taxon>Micromonospora</taxon>
    </lineage>
</organism>
<dbReference type="InterPro" id="IPR018062">
    <property type="entry name" value="HTH_AraC-typ_CS"/>
</dbReference>
<keyword evidence="2" id="KW-0238">DNA-binding</keyword>
<protein>
    <submittedName>
        <fullName evidence="5">AraC family transcriptional regulator</fullName>
    </submittedName>
</protein>
<evidence type="ECO:0000256" key="3">
    <source>
        <dbReference type="ARBA" id="ARBA00023163"/>
    </source>
</evidence>
<dbReference type="EMBL" id="JAKKFD010000037">
    <property type="protein sequence ID" value="MCG5445426.1"/>
    <property type="molecule type" value="Genomic_DNA"/>
</dbReference>
<keyword evidence="3" id="KW-0804">Transcription</keyword>
<dbReference type="Gene3D" id="1.10.10.60">
    <property type="entry name" value="Homeodomain-like"/>
    <property type="match status" value="2"/>
</dbReference>